<proteinExistence type="predicted"/>
<dbReference type="InterPro" id="IPR013783">
    <property type="entry name" value="Ig-like_fold"/>
</dbReference>
<feature type="region of interest" description="Disordered" evidence="2">
    <location>
        <begin position="966"/>
        <end position="987"/>
    </location>
</feature>
<evidence type="ECO:0000256" key="1">
    <source>
        <dbReference type="ARBA" id="ARBA00023180"/>
    </source>
</evidence>
<name>A0A6N4DWD8_9GAMM</name>
<feature type="domain" description="Cadherin" evidence="3">
    <location>
        <begin position="69"/>
        <end position="161"/>
    </location>
</feature>
<evidence type="ECO:0000313" key="4">
    <source>
        <dbReference type="EMBL" id="PUE02839.1"/>
    </source>
</evidence>
<feature type="domain" description="Cadherin" evidence="3">
    <location>
        <begin position="364"/>
        <end position="475"/>
    </location>
</feature>
<dbReference type="Pfam" id="PF17963">
    <property type="entry name" value="Big_9"/>
    <property type="match status" value="2"/>
</dbReference>
<dbReference type="Pfam" id="PF17803">
    <property type="entry name" value="Cadherin_4"/>
    <property type="match status" value="5"/>
</dbReference>
<dbReference type="PANTHER" id="PTHR24028">
    <property type="entry name" value="CADHERIN-87A"/>
    <property type="match status" value="1"/>
</dbReference>
<evidence type="ECO:0000259" key="3">
    <source>
        <dbReference type="PROSITE" id="PS50268"/>
    </source>
</evidence>
<comment type="caution">
    <text evidence="4">The sequence shown here is derived from an EMBL/GenBank/DDBJ whole genome shotgun (WGS) entry which is preliminary data.</text>
</comment>
<organism evidence="4 5">
    <name type="scientific">Candidatus Sedimenticola endophacoides</name>
    <dbReference type="NCBI Taxonomy" id="2548426"/>
    <lineage>
        <taxon>Bacteria</taxon>
        <taxon>Pseudomonadati</taxon>
        <taxon>Pseudomonadota</taxon>
        <taxon>Gammaproteobacteria</taxon>
        <taxon>Chromatiales</taxon>
        <taxon>Sedimenticolaceae</taxon>
        <taxon>Sedimenticola</taxon>
    </lineage>
</organism>
<dbReference type="InterPro" id="IPR040853">
    <property type="entry name" value="RapA2_cadherin-like"/>
</dbReference>
<dbReference type="AlphaFoldDB" id="A0A6N4DWD8"/>
<dbReference type="InterPro" id="IPR010221">
    <property type="entry name" value="VCBS_dom"/>
</dbReference>
<sequence length="1005" mass="104355">MNPDGFYSFDPTDGAYDHLREGETRIFKFPVTLTSSDGDQDTADVTITVTGTNDAPVAQVDEVLIADEGSGVIEGVLAATDPDDEAQLSFVLAEGAQAPAGFTLNPDGSYRFDTGDAAYQQMNEGDSFSFTLPVTVTDEHGASDTTRILITIQGTNDKPVASAMANVADEGGALIQDRIPYTDVDNAEPAVFSVVAGHESPPGFVLEPDGSYRFDPADPAYEHLSVGDTRVLRVPVAVTDAQGGSSLTEITLTIHGTNDVPVADSGVSHTVTEFFTTLGGSLGAHDVDDGAQLTYALSGGGQAPVGFTLDPDGSWSFDPRDEVYTGLQTGETRVLTIPVSVTDEHGASDLTQIQITVIGHTNQAPVASAAVVGEVVEGGALVSGKVTATDADEGDTLIFSLAEGVEAPAGFTIAEDGSFTFDPGVPEYDHMNVGDSEILTIPVVVMDKYGGIDTTHVQLTVTGTNDLPSADAEVFAAAAEGAPPLQGRIMADDVDAGARLTFAVESGAEIPPGFSLGTDGRFSFDPSDAAYDHMAAGDTRVLSIPVTVTDEHGASASSRVTVTVTGTNDAPVAGAGVAMAVDEGGAALTGQLSASDVDDGAVLTYAVADGVELPAGFVLDGAGSYHFDPAHEAYDYLQPGERLTLAIPVTVSDEHGARDTMQLTITVTGTNDVPVAEPVTELTAWEGGAVISGVVARDADLGSVLSVSVADGAQLPAGFTFESDGSYRFDPADSAYDYLRPGEQRVETVPVVITDEHGASVTSQITITIQGTNDKPVATSTAVVAREGAAVMHGQLQATDVESPTEAITFQLVGNPPAGFTLNSDGSYTFDPSDPAYDYLKAGGFRDTRLRIKATDEDGGSSELLLRLWMTGTNDAPVAGAEVLVDVDEGAVVNGKVSATDVDQRAVLTYSVAPEAVLPDGFTFGADGSYSFDAGLPAYDDLDPGDTRVFTIPVQECRYLVKDFGTSQSPKSTRQRDSRYCPDRPALITTPSRTLQQSCSCATPS</sequence>
<reference evidence="4 5" key="1">
    <citation type="submission" date="2018-01" db="EMBL/GenBank/DDBJ databases">
        <title>Novel co-symbiosis in the lucinid bivalve Phacoides pectinatus.</title>
        <authorList>
            <person name="Lim S.J."/>
            <person name="Davis B.G."/>
            <person name="Gill D.E."/>
            <person name="Engel A.S."/>
            <person name="Anderson L.C."/>
            <person name="Campbell B.J."/>
        </authorList>
    </citation>
    <scope>NUCLEOTIDE SEQUENCE [LARGE SCALE GENOMIC DNA]</scope>
    <source>
        <strain evidence="4">N3_P5</strain>
    </source>
</reference>
<feature type="domain" description="Cadherin" evidence="3">
    <location>
        <begin position="585"/>
        <end position="680"/>
    </location>
</feature>
<dbReference type="PROSITE" id="PS50268">
    <property type="entry name" value="CADHERIN_2"/>
    <property type="match status" value="5"/>
</dbReference>
<dbReference type="SMART" id="SM00112">
    <property type="entry name" value="CA"/>
    <property type="match status" value="6"/>
</dbReference>
<keyword evidence="1" id="KW-0325">Glycoprotein</keyword>
<protein>
    <recommendedName>
        <fullName evidence="3">Cadherin domain-containing protein</fullName>
    </recommendedName>
</protein>
<dbReference type="InterPro" id="IPR050174">
    <property type="entry name" value="Protocadherin/Cadherin-CA"/>
</dbReference>
<dbReference type="Proteomes" id="UP000250928">
    <property type="component" value="Unassembled WGS sequence"/>
</dbReference>
<dbReference type="NCBIfam" id="TIGR01965">
    <property type="entry name" value="VCBS_repeat"/>
    <property type="match status" value="9"/>
</dbReference>
<dbReference type="GO" id="GO:0007156">
    <property type="term" value="P:homophilic cell adhesion via plasma membrane adhesion molecules"/>
    <property type="evidence" value="ECO:0007669"/>
    <property type="project" value="InterPro"/>
</dbReference>
<gene>
    <name evidence="4" type="ORF">C3L24_05375</name>
</gene>
<dbReference type="GO" id="GO:0005886">
    <property type="term" value="C:plasma membrane"/>
    <property type="evidence" value="ECO:0007669"/>
    <property type="project" value="TreeGrafter"/>
</dbReference>
<accession>A0A6N4DWD8</accession>
<feature type="domain" description="Cadherin" evidence="3">
    <location>
        <begin position="485"/>
        <end position="573"/>
    </location>
</feature>
<evidence type="ECO:0000313" key="5">
    <source>
        <dbReference type="Proteomes" id="UP000250928"/>
    </source>
</evidence>
<dbReference type="InterPro" id="IPR002126">
    <property type="entry name" value="Cadherin-like_dom"/>
</dbReference>
<dbReference type="Gene3D" id="2.60.40.10">
    <property type="entry name" value="Immunoglobulins"/>
    <property type="match status" value="4"/>
</dbReference>
<dbReference type="EMBL" id="PQCO01000171">
    <property type="protein sequence ID" value="PUE02839.1"/>
    <property type="molecule type" value="Genomic_DNA"/>
</dbReference>
<feature type="domain" description="Cadherin" evidence="3">
    <location>
        <begin position="276"/>
        <end position="367"/>
    </location>
</feature>
<dbReference type="PANTHER" id="PTHR24028:SF328">
    <property type="entry name" value="CADHERIN-3"/>
    <property type="match status" value="1"/>
</dbReference>
<dbReference type="GO" id="GO:0005509">
    <property type="term" value="F:calcium ion binding"/>
    <property type="evidence" value="ECO:0007669"/>
    <property type="project" value="InterPro"/>
</dbReference>
<evidence type="ECO:0000256" key="2">
    <source>
        <dbReference type="SAM" id="MobiDB-lite"/>
    </source>
</evidence>